<dbReference type="RefSeq" id="WP_006917222.1">
    <property type="nucleotide sequence ID" value="NZ_GG698805.1"/>
</dbReference>
<dbReference type="InterPro" id="IPR038750">
    <property type="entry name" value="YczE/YyaS-like"/>
</dbReference>
<dbReference type="AlphaFoldDB" id="C7XX59"/>
<feature type="transmembrane region" description="Helical" evidence="1">
    <location>
        <begin position="50"/>
        <end position="70"/>
    </location>
</feature>
<feature type="transmembrane region" description="Helical" evidence="1">
    <location>
        <begin position="145"/>
        <end position="164"/>
    </location>
</feature>
<dbReference type="OrthoDB" id="1902994at2"/>
<dbReference type="STRING" id="575594.HMPREF0501_01344"/>
<dbReference type="Pfam" id="PF19700">
    <property type="entry name" value="DUF6198"/>
    <property type="match status" value="1"/>
</dbReference>
<protein>
    <recommendedName>
        <fullName evidence="4">Sugar permease</fullName>
    </recommendedName>
</protein>
<evidence type="ECO:0008006" key="4">
    <source>
        <dbReference type="Google" id="ProtNLM"/>
    </source>
</evidence>
<proteinExistence type="predicted"/>
<gene>
    <name evidence="2" type="ORF">HMPREF0501_01344</name>
</gene>
<evidence type="ECO:0000256" key="1">
    <source>
        <dbReference type="SAM" id="Phobius"/>
    </source>
</evidence>
<keyword evidence="3" id="KW-1185">Reference proteome</keyword>
<accession>C7XX59</accession>
<organism evidence="2 3">
    <name type="scientific">Limosilactobacillus coleohominis 101-4-CHN</name>
    <dbReference type="NCBI Taxonomy" id="575594"/>
    <lineage>
        <taxon>Bacteria</taxon>
        <taxon>Bacillati</taxon>
        <taxon>Bacillota</taxon>
        <taxon>Bacilli</taxon>
        <taxon>Lactobacillales</taxon>
        <taxon>Lactobacillaceae</taxon>
        <taxon>Limosilactobacillus</taxon>
    </lineage>
</organism>
<sequence length="203" mass="23100">MRRVLAVALAVVLNSIGHSMTIVTNMGSMPWPASIVNIMHTLQWTMTETIFTEGLVVIILNALITGRIIWANLGKEFAFLIPYSILMQWFAGWWRHFGIDRLPMVWRLAFDLLGLVTAFTGFAIYQRARCCHPHDDLSVTLKKHFNVHFTMGFNMVLPIIIIVICVLHNHALYAVHVGTVIGLLIQPRIVNFCDEHMPAFCRC</sequence>
<feature type="transmembrane region" description="Helical" evidence="1">
    <location>
        <begin position="106"/>
        <end position="125"/>
    </location>
</feature>
<evidence type="ECO:0000313" key="2">
    <source>
        <dbReference type="EMBL" id="EEU29879.1"/>
    </source>
</evidence>
<keyword evidence="1" id="KW-1133">Transmembrane helix</keyword>
<dbReference type="HOGENOM" id="CLU_110210_1_0_9"/>
<name>C7XX59_9LACO</name>
<dbReference type="eggNOG" id="COG2364">
    <property type="taxonomic scope" value="Bacteria"/>
</dbReference>
<reference evidence="2 3" key="1">
    <citation type="submission" date="2009-06" db="EMBL/GenBank/DDBJ databases">
        <title>The Genome Sequence of Lactobacillus coleohominis strain 101-4-CHN.</title>
        <authorList>
            <consortium name="The Broad Institute Genome Sequencing Platform"/>
            <person name="Ward D."/>
            <person name="Young S.K."/>
            <person name="Zeng Q."/>
            <person name="Koehrsen M."/>
            <person name="Alvarado L."/>
            <person name="Berlin A."/>
            <person name="Borenstein D."/>
            <person name="Chen Z."/>
            <person name="Engels R."/>
            <person name="Freedman E."/>
            <person name="Gellesch M."/>
            <person name="Goldberg J."/>
            <person name="Griggs A."/>
            <person name="Gujja S."/>
            <person name="Heiman D."/>
            <person name="Hepburn T."/>
            <person name="Howarth C."/>
            <person name="Jen D."/>
            <person name="Larson L."/>
            <person name="Lewis B."/>
            <person name="Mehta T."/>
            <person name="Park D."/>
            <person name="Pearson M."/>
            <person name="Roberts A."/>
            <person name="Saif S."/>
            <person name="Shea T."/>
            <person name="Shenoy N."/>
            <person name="Sisk P."/>
            <person name="Stolte C."/>
            <person name="Sykes S."/>
            <person name="Walk T."/>
            <person name="White J."/>
            <person name="Yandava C."/>
            <person name="Liu Y."/>
            <person name="Xu Q."/>
            <person name="Lander E."/>
            <person name="Nusbaum C."/>
            <person name="Galagan J."/>
            <person name="Birren B."/>
        </authorList>
    </citation>
    <scope>NUCLEOTIDE SEQUENCE [LARGE SCALE GENOMIC DNA]</scope>
    <source>
        <strain evidence="2 3">101-4-CHN</strain>
    </source>
</reference>
<dbReference type="Proteomes" id="UP000003987">
    <property type="component" value="Unassembled WGS sequence"/>
</dbReference>
<keyword evidence="1" id="KW-0812">Transmembrane</keyword>
<feature type="transmembrane region" description="Helical" evidence="1">
    <location>
        <begin position="77"/>
        <end position="94"/>
    </location>
</feature>
<feature type="transmembrane region" description="Helical" evidence="1">
    <location>
        <begin position="170"/>
        <end position="190"/>
    </location>
</feature>
<dbReference type="EMBL" id="GG698805">
    <property type="protein sequence ID" value="EEU29879.1"/>
    <property type="molecule type" value="Genomic_DNA"/>
</dbReference>
<keyword evidence="1" id="KW-0472">Membrane</keyword>
<evidence type="ECO:0000313" key="3">
    <source>
        <dbReference type="Proteomes" id="UP000003987"/>
    </source>
</evidence>